<dbReference type="CDD" id="cd08267">
    <property type="entry name" value="MDR1"/>
    <property type="match status" value="1"/>
</dbReference>
<evidence type="ECO:0000259" key="1">
    <source>
        <dbReference type="SMART" id="SM00829"/>
    </source>
</evidence>
<evidence type="ECO:0000313" key="3">
    <source>
        <dbReference type="Proteomes" id="UP000198680"/>
    </source>
</evidence>
<dbReference type="Gene3D" id="3.40.50.720">
    <property type="entry name" value="NAD(P)-binding Rossmann-like Domain"/>
    <property type="match status" value="1"/>
</dbReference>
<dbReference type="InterPro" id="IPR020843">
    <property type="entry name" value="ER"/>
</dbReference>
<dbReference type="Gene3D" id="3.90.180.10">
    <property type="entry name" value="Medium-chain alcohol dehydrogenases, catalytic domain"/>
    <property type="match status" value="2"/>
</dbReference>
<dbReference type="InterPro" id="IPR052733">
    <property type="entry name" value="Chloroplast_QOR"/>
</dbReference>
<protein>
    <submittedName>
        <fullName evidence="2">NADPH:quinone reductase</fullName>
    </submittedName>
</protein>
<dbReference type="SUPFAM" id="SSF50129">
    <property type="entry name" value="GroES-like"/>
    <property type="match status" value="1"/>
</dbReference>
<accession>A0A1G9MVL9</accession>
<keyword evidence="3" id="KW-1185">Reference proteome</keyword>
<dbReference type="EMBL" id="FNHE01000002">
    <property type="protein sequence ID" value="SDL78336.1"/>
    <property type="molecule type" value="Genomic_DNA"/>
</dbReference>
<dbReference type="SUPFAM" id="SSF51735">
    <property type="entry name" value="NAD(P)-binding Rossmann-fold domains"/>
    <property type="match status" value="1"/>
</dbReference>
<evidence type="ECO:0000313" key="2">
    <source>
        <dbReference type="EMBL" id="SDL78336.1"/>
    </source>
</evidence>
<dbReference type="AlphaFoldDB" id="A0A1G9MVL9"/>
<sequence length="345" mass="35483">MRAVRLVRAGGSVAPRVVEVPAPAAPEGTQVLVRVAASSVNGTDLGLLRGGRLFRALSGGRVAPGFDVAGEVVACGPTVTGFDVGDRVMALIGHAGGGMAELVLLPQHRVARGPRALDLEQAAGGGMAELVLLPQHRVARAPRTIDLEQAAGIPLAGLTALQALHGRAGLHARAAPRVLVVGAAGGIGGYAVQLARLAGASVTAVADPARADFLRDLGADVVVDRHGDDVLAGDRQWDVVLDAPGALRFAAVRPSLTRDGVLVSTRPLSPDTVRGLRLRHGPRVTAVATRRSPVDLAHLAHLVDTARLRVPLDRVVALEDVASAFEHAGSGQLRGKVVVSLAERP</sequence>
<dbReference type="InterPro" id="IPR036291">
    <property type="entry name" value="NAD(P)-bd_dom_sf"/>
</dbReference>
<dbReference type="Proteomes" id="UP000198680">
    <property type="component" value="Unassembled WGS sequence"/>
</dbReference>
<reference evidence="3" key="1">
    <citation type="submission" date="2016-10" db="EMBL/GenBank/DDBJ databases">
        <authorList>
            <person name="Varghese N."/>
            <person name="Submissions S."/>
        </authorList>
    </citation>
    <scope>NUCLEOTIDE SEQUENCE [LARGE SCALE GENOMIC DNA]</scope>
    <source>
        <strain evidence="3">DSM 45419</strain>
    </source>
</reference>
<organism evidence="2 3">
    <name type="scientific">Geodermatophilus siccatus</name>
    <dbReference type="NCBI Taxonomy" id="1137991"/>
    <lineage>
        <taxon>Bacteria</taxon>
        <taxon>Bacillati</taxon>
        <taxon>Actinomycetota</taxon>
        <taxon>Actinomycetes</taxon>
        <taxon>Geodermatophilales</taxon>
        <taxon>Geodermatophilaceae</taxon>
        <taxon>Geodermatophilus</taxon>
    </lineage>
</organism>
<dbReference type="STRING" id="1137991.SAMN05660642_00797"/>
<name>A0A1G9MVL9_9ACTN</name>
<dbReference type="Pfam" id="PF13602">
    <property type="entry name" value="ADH_zinc_N_2"/>
    <property type="match status" value="1"/>
</dbReference>
<dbReference type="Pfam" id="PF08240">
    <property type="entry name" value="ADH_N"/>
    <property type="match status" value="1"/>
</dbReference>
<dbReference type="SMART" id="SM00829">
    <property type="entry name" value="PKS_ER"/>
    <property type="match status" value="1"/>
</dbReference>
<dbReference type="InterPro" id="IPR013154">
    <property type="entry name" value="ADH-like_N"/>
</dbReference>
<dbReference type="PANTHER" id="PTHR44013:SF1">
    <property type="entry name" value="ZINC-TYPE ALCOHOL DEHYDROGENASE-LIKE PROTEIN C16A3.02C"/>
    <property type="match status" value="1"/>
</dbReference>
<proteinExistence type="predicted"/>
<feature type="domain" description="Enoyl reductase (ER)" evidence="1">
    <location>
        <begin position="10"/>
        <end position="339"/>
    </location>
</feature>
<dbReference type="InterPro" id="IPR011032">
    <property type="entry name" value="GroES-like_sf"/>
</dbReference>
<dbReference type="PANTHER" id="PTHR44013">
    <property type="entry name" value="ZINC-TYPE ALCOHOL DEHYDROGENASE-LIKE PROTEIN C16A3.02C"/>
    <property type="match status" value="1"/>
</dbReference>
<dbReference type="GO" id="GO:0016491">
    <property type="term" value="F:oxidoreductase activity"/>
    <property type="evidence" value="ECO:0007669"/>
    <property type="project" value="InterPro"/>
</dbReference>
<gene>
    <name evidence="2" type="ORF">SAMN05660642_00797</name>
</gene>